<sequence>MLSQQLTRRQVSSARPSAQRPVCSRPCVRARIFRRDGPVAVEEVAVDEFNAPTKRQREQLKRTLQELGFTEQAADILAFSKITNSNCDLLIGDIRASFGVYQAPPPAGPVESVQNGVQDLLERLRLPFLGVLVAAGVFAAISNLALDELVDGLAKVPGLDATTLANIQDAIDDFLFDLLQR</sequence>
<evidence type="ECO:0000313" key="2">
    <source>
        <dbReference type="EMBL" id="KAG2447672.1"/>
    </source>
</evidence>
<organism evidence="2 3">
    <name type="scientific">Chlamydomonas schloesseri</name>
    <dbReference type="NCBI Taxonomy" id="2026947"/>
    <lineage>
        <taxon>Eukaryota</taxon>
        <taxon>Viridiplantae</taxon>
        <taxon>Chlorophyta</taxon>
        <taxon>core chlorophytes</taxon>
        <taxon>Chlorophyceae</taxon>
        <taxon>CS clade</taxon>
        <taxon>Chlamydomonadales</taxon>
        <taxon>Chlamydomonadaceae</taxon>
        <taxon>Chlamydomonas</taxon>
    </lineage>
</organism>
<feature type="transmembrane region" description="Helical" evidence="1">
    <location>
        <begin position="126"/>
        <end position="146"/>
    </location>
</feature>
<dbReference type="EMBL" id="JAEHOD010000021">
    <property type="protein sequence ID" value="KAG2447672.1"/>
    <property type="molecule type" value="Genomic_DNA"/>
</dbReference>
<comment type="caution">
    <text evidence="2">The sequence shown here is derived from an EMBL/GenBank/DDBJ whole genome shotgun (WGS) entry which is preliminary data.</text>
</comment>
<gene>
    <name evidence="2" type="ORF">HYH02_007586</name>
</gene>
<evidence type="ECO:0000313" key="3">
    <source>
        <dbReference type="Proteomes" id="UP000613740"/>
    </source>
</evidence>
<keyword evidence="1" id="KW-0812">Transmembrane</keyword>
<dbReference type="OrthoDB" id="522997at2759"/>
<name>A0A835WHK4_9CHLO</name>
<dbReference type="Proteomes" id="UP000613740">
    <property type="component" value="Unassembled WGS sequence"/>
</dbReference>
<proteinExistence type="predicted"/>
<keyword evidence="3" id="KW-1185">Reference proteome</keyword>
<reference evidence="2" key="1">
    <citation type="journal article" date="2020" name="bioRxiv">
        <title>Comparative genomics of Chlamydomonas.</title>
        <authorList>
            <person name="Craig R.J."/>
            <person name="Hasan A.R."/>
            <person name="Ness R.W."/>
            <person name="Keightley P.D."/>
        </authorList>
    </citation>
    <scope>NUCLEOTIDE SEQUENCE</scope>
    <source>
        <strain evidence="2">CCAP 11/173</strain>
    </source>
</reference>
<evidence type="ECO:0000256" key="1">
    <source>
        <dbReference type="SAM" id="Phobius"/>
    </source>
</evidence>
<dbReference type="AlphaFoldDB" id="A0A835WHK4"/>
<protein>
    <submittedName>
        <fullName evidence="2">Uncharacterized protein</fullName>
    </submittedName>
</protein>
<accession>A0A835WHK4</accession>
<keyword evidence="1" id="KW-1133">Transmembrane helix</keyword>
<keyword evidence="1" id="KW-0472">Membrane</keyword>